<protein>
    <submittedName>
        <fullName evidence="2">FAD dependent oxidoreductase</fullName>
    </submittedName>
</protein>
<proteinExistence type="predicted"/>
<dbReference type="KEGG" id="palo:E6C60_3181"/>
<reference evidence="2 3" key="1">
    <citation type="submission" date="2019-05" db="EMBL/GenBank/DDBJ databases">
        <authorList>
            <person name="Chen C."/>
        </authorList>
    </citation>
    <scope>NUCLEOTIDE SEQUENCE [LARGE SCALE GENOMIC DNA]</scope>
    <source>
        <strain evidence="2 3">HB172198</strain>
    </source>
</reference>
<dbReference type="OrthoDB" id="571248at2"/>
<evidence type="ECO:0000259" key="1">
    <source>
        <dbReference type="Pfam" id="PF01266"/>
    </source>
</evidence>
<dbReference type="Gene3D" id="3.30.9.10">
    <property type="entry name" value="D-Amino Acid Oxidase, subunit A, domain 2"/>
    <property type="match status" value="1"/>
</dbReference>
<dbReference type="Gene3D" id="3.50.50.60">
    <property type="entry name" value="FAD/NAD(P)-binding domain"/>
    <property type="match status" value="1"/>
</dbReference>
<dbReference type="Proteomes" id="UP000300879">
    <property type="component" value="Chromosome"/>
</dbReference>
<dbReference type="SUPFAM" id="SSF51905">
    <property type="entry name" value="FAD/NAD(P)-binding domain"/>
    <property type="match status" value="1"/>
</dbReference>
<dbReference type="GO" id="GO:0005737">
    <property type="term" value="C:cytoplasm"/>
    <property type="evidence" value="ECO:0007669"/>
    <property type="project" value="TreeGrafter"/>
</dbReference>
<evidence type="ECO:0000313" key="3">
    <source>
        <dbReference type="Proteomes" id="UP000300879"/>
    </source>
</evidence>
<evidence type="ECO:0000313" key="2">
    <source>
        <dbReference type="EMBL" id="QCT03892.1"/>
    </source>
</evidence>
<dbReference type="InterPro" id="IPR006076">
    <property type="entry name" value="FAD-dep_OxRdtase"/>
</dbReference>
<dbReference type="EMBL" id="CP040396">
    <property type="protein sequence ID" value="QCT03892.1"/>
    <property type="molecule type" value="Genomic_DNA"/>
</dbReference>
<dbReference type="InterPro" id="IPR036188">
    <property type="entry name" value="FAD/NAD-bd_sf"/>
</dbReference>
<feature type="domain" description="FAD dependent oxidoreductase" evidence="1">
    <location>
        <begin position="31"/>
        <end position="387"/>
    </location>
</feature>
<dbReference type="AlphaFoldDB" id="A0A4P8XM83"/>
<sequence length="409" mass="45880">MKLTSGPSPWEQEFNDTYPSYPQLEDSVTCDVLVIGGGISGALVSYELTKRGLDVLLLEEHTVAGGSTSASTALLQFMNDDSITELMKRFGEYKGSRFYKMCLEAVERLASVASQLPEDIGFRRRSSLYCASTRQDVKLLQQEYENLRRYGFDVEYWTPQDIAARFPFTKPAALYCHGDAEVNPVHMVKALLNYSHTRQGLRIYEHSGVVRVEEDHLGGAIAYTHGMGKVHAKTLIWTVGYEAQDWKKDAQAVLEYTYAITTEPVEDLSSWHERALIWEAARPYLYLRTTVDGRIVAGGLDEPLAEGGLTEEIVQERSRKLLKEVMALFPQLGPLNIECSWSGVFGSTKDGLPLIGRDPRFPSSYFVEGYGGNGTVYSMIAADMLADTLTGKEPEELSWFSPIRRKQKH</sequence>
<dbReference type="PANTHER" id="PTHR13847">
    <property type="entry name" value="SARCOSINE DEHYDROGENASE-RELATED"/>
    <property type="match status" value="1"/>
</dbReference>
<name>A0A4P8XM83_9BACL</name>
<accession>A0A4P8XM83</accession>
<dbReference type="Pfam" id="PF01266">
    <property type="entry name" value="DAO"/>
    <property type="match status" value="1"/>
</dbReference>
<keyword evidence="3" id="KW-1185">Reference proteome</keyword>
<gene>
    <name evidence="2" type="ORF">E6C60_3181</name>
</gene>
<organism evidence="2 3">
    <name type="scientific">Paenibacillus algicola</name>
    <dbReference type="NCBI Taxonomy" id="2565926"/>
    <lineage>
        <taxon>Bacteria</taxon>
        <taxon>Bacillati</taxon>
        <taxon>Bacillota</taxon>
        <taxon>Bacilli</taxon>
        <taxon>Bacillales</taxon>
        <taxon>Paenibacillaceae</taxon>
        <taxon>Paenibacillus</taxon>
    </lineage>
</organism>
<dbReference type="SUPFAM" id="SSF54373">
    <property type="entry name" value="FAD-linked reductases, C-terminal domain"/>
    <property type="match status" value="1"/>
</dbReference>
<dbReference type="RefSeq" id="WP_138226702.1">
    <property type="nucleotide sequence ID" value="NZ_CP040396.1"/>
</dbReference>
<dbReference type="PANTHER" id="PTHR13847:SF201">
    <property type="entry name" value="PUTATIBE OXIDOREDUCTASE"/>
    <property type="match status" value="1"/>
</dbReference>